<dbReference type="Proteomes" id="UP001488805">
    <property type="component" value="Unassembled WGS sequence"/>
</dbReference>
<feature type="domain" description="DRBM" evidence="24">
    <location>
        <begin position="817"/>
        <end position="886"/>
    </location>
</feature>
<evidence type="ECO:0000256" key="2">
    <source>
        <dbReference type="ARBA" id="ARBA00004496"/>
    </source>
</evidence>
<dbReference type="Pfam" id="PF00001">
    <property type="entry name" value="7tm_1"/>
    <property type="match status" value="1"/>
</dbReference>
<dbReference type="Pfam" id="PF00035">
    <property type="entry name" value="dsrm"/>
    <property type="match status" value="2"/>
</dbReference>
<dbReference type="InterPro" id="IPR006561">
    <property type="entry name" value="DZF_dom"/>
</dbReference>
<feature type="region of interest" description="Disordered" evidence="22">
    <location>
        <begin position="1234"/>
        <end position="1281"/>
    </location>
</feature>
<dbReference type="InterPro" id="IPR014720">
    <property type="entry name" value="dsRBD_dom"/>
</dbReference>
<evidence type="ECO:0000256" key="6">
    <source>
        <dbReference type="ARBA" id="ARBA00022553"/>
    </source>
</evidence>
<dbReference type="Gene3D" id="1.10.1410.40">
    <property type="match status" value="1"/>
</dbReference>
<feature type="compositionally biased region" description="Low complexity" evidence="22">
    <location>
        <begin position="1234"/>
        <end position="1257"/>
    </location>
</feature>
<dbReference type="SUPFAM" id="SSF81321">
    <property type="entry name" value="Family A G protein-coupled receptor-like"/>
    <property type="match status" value="1"/>
</dbReference>
<evidence type="ECO:0000256" key="11">
    <source>
        <dbReference type="ARBA" id="ARBA00023015"/>
    </source>
</evidence>
<evidence type="ECO:0000256" key="10">
    <source>
        <dbReference type="ARBA" id="ARBA00022989"/>
    </source>
</evidence>
<keyword evidence="10 23" id="KW-1133">Transmembrane helix</keyword>
<dbReference type="CDD" id="cd15144">
    <property type="entry name" value="7tmA_PGE2_EP1"/>
    <property type="match status" value="1"/>
</dbReference>
<feature type="domain" description="DZF" evidence="26">
    <location>
        <begin position="428"/>
        <end position="793"/>
    </location>
</feature>
<dbReference type="InterPro" id="IPR008365">
    <property type="entry name" value="Prostanoid_rcpt"/>
</dbReference>
<dbReference type="GO" id="GO:0005737">
    <property type="term" value="C:cytoplasm"/>
    <property type="evidence" value="ECO:0007669"/>
    <property type="project" value="UniProtKB-SubCell"/>
</dbReference>
<evidence type="ECO:0000259" key="25">
    <source>
        <dbReference type="PROSITE" id="PS50262"/>
    </source>
</evidence>
<keyword evidence="13" id="KW-0051">Antiviral defense</keyword>
<keyword evidence="8" id="KW-0677">Repeat</keyword>
<dbReference type="CDD" id="cd19910">
    <property type="entry name" value="DSRM_ILF3_rpt1"/>
    <property type="match status" value="1"/>
</dbReference>
<dbReference type="Pfam" id="PF07528">
    <property type="entry name" value="DZF_N"/>
    <property type="match status" value="1"/>
</dbReference>
<keyword evidence="28" id="KW-1185">Reference proteome</keyword>
<reference evidence="27 28" key="1">
    <citation type="journal article" date="2024" name="Genome Biol. Evol.">
        <title>Chromosome-level genome assembly of the viviparous eelpout Zoarces viviparus.</title>
        <authorList>
            <person name="Fuhrmann N."/>
            <person name="Brasseur M.V."/>
            <person name="Bakowski C.E."/>
            <person name="Podsiadlowski L."/>
            <person name="Prost S."/>
            <person name="Krehenwinkel H."/>
            <person name="Mayer C."/>
        </authorList>
    </citation>
    <scope>NUCLEOTIDE SEQUENCE [LARGE SCALE GENOMIC DNA]</scope>
    <source>
        <strain evidence="27">NO-MEL_2022_Ind0_liver</strain>
    </source>
</reference>
<feature type="compositionally biased region" description="Low complexity" evidence="22">
    <location>
        <begin position="1179"/>
        <end position="1189"/>
    </location>
</feature>
<dbReference type="GO" id="GO:0003677">
    <property type="term" value="F:DNA binding"/>
    <property type="evidence" value="ECO:0007669"/>
    <property type="project" value="UniProtKB-KW"/>
</dbReference>
<evidence type="ECO:0000259" key="24">
    <source>
        <dbReference type="PROSITE" id="PS50137"/>
    </source>
</evidence>
<comment type="caution">
    <text evidence="27">The sequence shown here is derived from an EMBL/GenBank/DDBJ whole genome shotgun (WGS) entry which is preliminary data.</text>
</comment>
<dbReference type="GO" id="GO:0071011">
    <property type="term" value="C:precatalytic spliceosome"/>
    <property type="evidence" value="ECO:0007669"/>
    <property type="project" value="TreeGrafter"/>
</dbReference>
<dbReference type="FunFam" id="3.30.160.20:FF:000008">
    <property type="entry name" value="interleukin enhancer-binding factor 3 isoform X2"/>
    <property type="match status" value="1"/>
</dbReference>
<feature type="domain" description="DRBM" evidence="24">
    <location>
        <begin position="950"/>
        <end position="1016"/>
    </location>
</feature>
<evidence type="ECO:0000256" key="5">
    <source>
        <dbReference type="ARBA" id="ARBA00022490"/>
    </source>
</evidence>
<dbReference type="FunFam" id="3.30.160.20:FF:000006">
    <property type="entry name" value="interleukin enhancer-binding factor 3 isoform X2"/>
    <property type="match status" value="1"/>
</dbReference>
<dbReference type="InterPro" id="IPR043519">
    <property type="entry name" value="NT_sf"/>
</dbReference>
<gene>
    <name evidence="27" type="ORF">VZT92_008003</name>
</gene>
<keyword evidence="5" id="KW-0963">Cytoplasm</keyword>
<evidence type="ECO:0000313" key="28">
    <source>
        <dbReference type="Proteomes" id="UP001488805"/>
    </source>
</evidence>
<evidence type="ECO:0000256" key="8">
    <source>
        <dbReference type="ARBA" id="ARBA00022737"/>
    </source>
</evidence>
<evidence type="ECO:0000256" key="7">
    <source>
        <dbReference type="ARBA" id="ARBA00022692"/>
    </source>
</evidence>
<keyword evidence="12" id="KW-0297">G-protein coupled receptor</keyword>
<dbReference type="PROSITE" id="PS50262">
    <property type="entry name" value="G_PROTEIN_RECEP_F1_2"/>
    <property type="match status" value="1"/>
</dbReference>
<evidence type="ECO:0000256" key="20">
    <source>
        <dbReference type="ARBA" id="ARBA00023242"/>
    </source>
</evidence>
<feature type="transmembrane region" description="Helical" evidence="23">
    <location>
        <begin position="271"/>
        <end position="294"/>
    </location>
</feature>
<dbReference type="Gene3D" id="1.20.1070.10">
    <property type="entry name" value="Rhodopsin 7-helix transmembrane proteins"/>
    <property type="match status" value="1"/>
</dbReference>
<evidence type="ECO:0000256" key="4">
    <source>
        <dbReference type="ARBA" id="ARBA00022475"/>
    </source>
</evidence>
<feature type="transmembrane region" description="Helical" evidence="23">
    <location>
        <begin position="219"/>
        <end position="250"/>
    </location>
</feature>
<keyword evidence="9 21" id="KW-0694">RNA-binding</keyword>
<keyword evidence="17" id="KW-0675">Receptor</keyword>
<evidence type="ECO:0000256" key="12">
    <source>
        <dbReference type="ARBA" id="ARBA00023040"/>
    </source>
</evidence>
<dbReference type="Pfam" id="PF20965">
    <property type="entry name" value="DZF_C"/>
    <property type="match status" value="1"/>
</dbReference>
<evidence type="ECO:0000256" key="1">
    <source>
        <dbReference type="ARBA" id="ARBA00004123"/>
    </source>
</evidence>
<evidence type="ECO:0000256" key="14">
    <source>
        <dbReference type="ARBA" id="ARBA00023125"/>
    </source>
</evidence>
<evidence type="ECO:0000256" key="9">
    <source>
        <dbReference type="ARBA" id="ARBA00022884"/>
    </source>
</evidence>
<protein>
    <recommendedName>
        <fullName evidence="29">Prostanoid TP receptor</fullName>
    </recommendedName>
</protein>
<keyword evidence="15 23" id="KW-0472">Membrane</keyword>
<organism evidence="27 28">
    <name type="scientific">Zoarces viviparus</name>
    <name type="common">Viviparous eelpout</name>
    <name type="synonym">Blennius viviparus</name>
    <dbReference type="NCBI Taxonomy" id="48416"/>
    <lineage>
        <taxon>Eukaryota</taxon>
        <taxon>Metazoa</taxon>
        <taxon>Chordata</taxon>
        <taxon>Craniata</taxon>
        <taxon>Vertebrata</taxon>
        <taxon>Euteleostomi</taxon>
        <taxon>Actinopterygii</taxon>
        <taxon>Neopterygii</taxon>
        <taxon>Teleostei</taxon>
        <taxon>Neoteleostei</taxon>
        <taxon>Acanthomorphata</taxon>
        <taxon>Eupercaria</taxon>
        <taxon>Perciformes</taxon>
        <taxon>Cottioidei</taxon>
        <taxon>Zoarcales</taxon>
        <taxon>Zoarcidae</taxon>
        <taxon>Zoarcinae</taxon>
        <taxon>Zoarces</taxon>
    </lineage>
</organism>
<dbReference type="FunFam" id="1.10.1410.40:FF:000001">
    <property type="entry name" value="interleukin enhancer-binding factor 3 isoform X1"/>
    <property type="match status" value="1"/>
</dbReference>
<dbReference type="SMART" id="SM00572">
    <property type="entry name" value="DZF"/>
    <property type="match status" value="1"/>
</dbReference>
<feature type="region of interest" description="Disordered" evidence="22">
    <location>
        <begin position="474"/>
        <end position="501"/>
    </location>
</feature>
<sequence length="1281" mass="137305">MLAMQHNNSSVTTLLPFFNDTHGVKKAEAVACNATRPQNNPTSAVLTMTLGILFNVVALIILAKAYNRFRRRSKATFLLFASSLVATDLAGHVILGALVLRRYSAGTGSAANSVSSFQNASANPDWSCLFLGSCMVFFGLCPLFLGCAMAAERCLGVTRPLLHARLVTMARTKMALALTWLLALCVALLPFFSLGAYTYQYPGTWCFIKVMEGTGAKDLAFVTLFSGLALSSLASAFVCNTVSGITLVRARLKTSLCSRRGSGGSQDTEMVVQLVGIMVTSCICWSPLLIFGLISATKSYSGFPAGDRDAYSSLMVIGVRMATCNQILDPWVYILLRRAVLRKIYRITKRKASFKGSTFRSIRWDVGSFQSSEKKNSPSINSNYTTTDCNIVIGCREDIFQRCGSLDKGAATVSGTTMPPPMRHRSMRVFMNDDRHVMAKHSVIYPTQEELESVQNMVSHTERALKAVSDWLDKQEKVSPKSDSDSADTDKESEHRDQATRSLRGVMRVGLVAKGLLLKGDLDLELVLLCKEKPTINLLKKVSENVVAQLKAITEDKYAVTQNILEASIVIKNTKEPPLTLTIHLTSPLVREEIERAVSGESLSVNDPPEVLDRQKCLTALASLRHAKWFQARANGLRSCVIVIRILRDLCARVPTWAPLRGWPLELICEKAIGTGNRPMGAGEALRRVLECLASGILMDGIYGAGISDPCEKEATDAIGHLDHQQREDITASAQHALRLSAFGQLHKVLGMDPLPSKMPKKPRSETPIDYTVQIPPSTAYAPPMKRPIEEEEGIDDKSPNKKKKKLQKKSPEEKAEPPQAMNALMRLNQLKPGLQYKLISQTGPIHVPVFTMAVEVDGKTFEASGPSKRTAKLHVAVKVLQDMGLPTGVELKTAESVKSEEAVVPITVEELKPVVALVETTAAATGAANADTADAAESARQQGPILTKHGKNPVMELNEKRRGLKYELISETGGSHDKRFVMEVEIDGQKFQGSGSNKKVAKAYAALAALERLFPEGSMAEAAKKKKGPPMHAPGFGMMGASGAGDAASPRGRGRAGRGRGRGRGFNNGGGYGQGGGFGTYGYGNNNVSGYNYYNNGGTNGGGGASNSPSGGPPASPAPGSAQGSYGSYYQNDGAYTAMSAAKTAKKKPPMNKGGKAPFTGPPGANSGATGGYQSSNPPGQGSYNQYGQGYGPGKKTFNQNQGGAGGYSYSTAYPSQVTGGAGGSQDYSYEGFNNQSNYNSQGGAGGAANNNQGFGTNHSQYQNPVGYGRGDGSMNYQYR</sequence>
<dbReference type="SMART" id="SM00358">
    <property type="entry name" value="DSRM"/>
    <property type="match status" value="2"/>
</dbReference>
<keyword evidence="7 23" id="KW-0812">Transmembrane</keyword>
<evidence type="ECO:0000256" key="23">
    <source>
        <dbReference type="SAM" id="Phobius"/>
    </source>
</evidence>
<evidence type="ECO:0000256" key="3">
    <source>
        <dbReference type="ARBA" id="ARBA00004651"/>
    </source>
</evidence>
<feature type="compositionally biased region" description="Basic residues" evidence="22">
    <location>
        <begin position="1053"/>
        <end position="1064"/>
    </location>
</feature>
<keyword evidence="4" id="KW-1003">Cell membrane</keyword>
<evidence type="ECO:0000256" key="13">
    <source>
        <dbReference type="ARBA" id="ARBA00023118"/>
    </source>
</evidence>
<dbReference type="Gene3D" id="3.30.160.20">
    <property type="match status" value="2"/>
</dbReference>
<dbReference type="GO" id="GO:0005886">
    <property type="term" value="C:plasma membrane"/>
    <property type="evidence" value="ECO:0007669"/>
    <property type="project" value="UniProtKB-SubCell"/>
</dbReference>
<dbReference type="SUPFAM" id="SSF54768">
    <property type="entry name" value="dsRNA-binding domain-like"/>
    <property type="match status" value="2"/>
</dbReference>
<dbReference type="FunFam" id="3.30.460.10:FF:000003">
    <property type="entry name" value="interleukin enhancer-binding factor 3 isoform X2"/>
    <property type="match status" value="1"/>
</dbReference>
<evidence type="ECO:0008006" key="29">
    <source>
        <dbReference type="Google" id="ProtNLM"/>
    </source>
</evidence>
<evidence type="ECO:0000256" key="15">
    <source>
        <dbReference type="ARBA" id="ARBA00023136"/>
    </source>
</evidence>
<comment type="subcellular location">
    <subcellularLocation>
        <location evidence="3">Cell membrane</location>
        <topology evidence="3">Multi-pass membrane protein</topology>
    </subcellularLocation>
    <subcellularLocation>
        <location evidence="2">Cytoplasm</location>
    </subcellularLocation>
    <subcellularLocation>
        <location evidence="1">Nucleus</location>
    </subcellularLocation>
</comment>
<dbReference type="GO" id="GO:0003725">
    <property type="term" value="F:double-stranded RNA binding"/>
    <property type="evidence" value="ECO:0007669"/>
    <property type="project" value="InterPro"/>
</dbReference>
<dbReference type="PROSITE" id="PS00237">
    <property type="entry name" value="G_PROTEIN_RECEP_F1_1"/>
    <property type="match status" value="1"/>
</dbReference>
<keyword evidence="14" id="KW-0238">DNA-binding</keyword>
<dbReference type="InterPro" id="IPR049401">
    <property type="entry name" value="DZF_dom_N"/>
</dbReference>
<keyword evidence="16" id="KW-0804">Transcription</keyword>
<feature type="region of interest" description="Disordered" evidence="22">
    <location>
        <begin position="1105"/>
        <end position="1127"/>
    </location>
</feature>
<dbReference type="FunFam" id="1.20.1070.10:FF:000384">
    <property type="entry name" value="Prostaglandin E receptor 1a (subtype EP1)"/>
    <property type="match status" value="1"/>
</dbReference>
<evidence type="ECO:0000256" key="16">
    <source>
        <dbReference type="ARBA" id="ARBA00023163"/>
    </source>
</evidence>
<proteinExistence type="predicted"/>
<keyword evidence="6" id="KW-0597">Phosphoprotein</keyword>
<dbReference type="PROSITE" id="PS51703">
    <property type="entry name" value="DZF"/>
    <property type="match status" value="1"/>
</dbReference>
<dbReference type="EMBL" id="JBCEZU010000056">
    <property type="protein sequence ID" value="KAK9535632.1"/>
    <property type="molecule type" value="Genomic_DNA"/>
</dbReference>
<dbReference type="PANTHER" id="PTHR45762">
    <property type="entry name" value="ZINC FINGER RNA-BINDING PROTEIN"/>
    <property type="match status" value="1"/>
</dbReference>
<feature type="compositionally biased region" description="Basic and acidic residues" evidence="22">
    <location>
        <begin position="474"/>
        <end position="499"/>
    </location>
</feature>
<evidence type="ECO:0000256" key="17">
    <source>
        <dbReference type="ARBA" id="ARBA00023170"/>
    </source>
</evidence>
<evidence type="ECO:0000256" key="22">
    <source>
        <dbReference type="SAM" id="MobiDB-lite"/>
    </source>
</evidence>
<evidence type="ECO:0000256" key="21">
    <source>
        <dbReference type="PROSITE-ProRule" id="PRU00266"/>
    </source>
</evidence>
<accession>A0AAW1FMB0</accession>
<feature type="transmembrane region" description="Helical" evidence="23">
    <location>
        <begin position="44"/>
        <end position="63"/>
    </location>
</feature>
<dbReference type="CDD" id="cd19912">
    <property type="entry name" value="DSRM_ILF3_rpt2"/>
    <property type="match status" value="1"/>
</dbReference>
<dbReference type="PANTHER" id="PTHR45762:SF4">
    <property type="entry name" value="INTERLEUKIN ENHANCER-BINDING FACTOR 3"/>
    <property type="match status" value="1"/>
</dbReference>
<dbReference type="GO" id="GO:0051607">
    <property type="term" value="P:defense response to virus"/>
    <property type="evidence" value="ECO:0007669"/>
    <property type="project" value="UniProtKB-KW"/>
</dbReference>
<evidence type="ECO:0000256" key="19">
    <source>
        <dbReference type="ARBA" id="ARBA00023224"/>
    </source>
</evidence>
<feature type="region of interest" description="Disordered" evidence="22">
    <location>
        <begin position="755"/>
        <end position="820"/>
    </location>
</feature>
<dbReference type="InterPro" id="IPR000276">
    <property type="entry name" value="GPCR_Rhodpsn"/>
</dbReference>
<dbReference type="InterPro" id="IPR017452">
    <property type="entry name" value="GPCR_Rhodpsn_7TM"/>
</dbReference>
<keyword evidence="19" id="KW-0807">Transducer</keyword>
<evidence type="ECO:0000259" key="26">
    <source>
        <dbReference type="PROSITE" id="PS51703"/>
    </source>
</evidence>
<dbReference type="InterPro" id="IPR033099">
    <property type="entry name" value="DSRM1_ILF3"/>
</dbReference>
<dbReference type="Gene3D" id="3.30.460.10">
    <property type="entry name" value="Beta Polymerase, domain 2"/>
    <property type="match status" value="1"/>
</dbReference>
<feature type="region of interest" description="Disordered" evidence="22">
    <location>
        <begin position="1041"/>
        <end position="1071"/>
    </location>
</feature>
<feature type="transmembrane region" description="Helical" evidence="23">
    <location>
        <begin position="75"/>
        <end position="100"/>
    </location>
</feature>
<dbReference type="GO" id="GO:0004930">
    <property type="term" value="F:G protein-coupled receptor activity"/>
    <property type="evidence" value="ECO:0007669"/>
    <property type="project" value="UniProtKB-KW"/>
</dbReference>
<feature type="transmembrane region" description="Helical" evidence="23">
    <location>
        <begin position="129"/>
        <end position="151"/>
    </location>
</feature>
<keyword evidence="20" id="KW-0539">Nucleus</keyword>
<evidence type="ECO:0000256" key="18">
    <source>
        <dbReference type="ARBA" id="ARBA00023180"/>
    </source>
</evidence>
<dbReference type="InterPro" id="IPR049402">
    <property type="entry name" value="DZF_dom_C"/>
</dbReference>
<keyword evidence="11" id="KW-0805">Transcription regulation</keyword>
<evidence type="ECO:0000313" key="27">
    <source>
        <dbReference type="EMBL" id="KAK9535632.1"/>
    </source>
</evidence>
<keyword evidence="18" id="KW-0325">Glycoprotein</keyword>
<name>A0AAW1FMB0_ZOAVI</name>
<dbReference type="PROSITE" id="PS50137">
    <property type="entry name" value="DS_RBD"/>
    <property type="match status" value="2"/>
</dbReference>
<dbReference type="GO" id="GO:0003727">
    <property type="term" value="F:single-stranded RNA binding"/>
    <property type="evidence" value="ECO:0007669"/>
    <property type="project" value="TreeGrafter"/>
</dbReference>
<feature type="domain" description="G-protein coupled receptors family 1 profile" evidence="25">
    <location>
        <begin position="54"/>
        <end position="333"/>
    </location>
</feature>
<feature type="transmembrane region" description="Helical" evidence="23">
    <location>
        <begin position="175"/>
        <end position="199"/>
    </location>
</feature>
<feature type="region of interest" description="Disordered" evidence="22">
    <location>
        <begin position="1147"/>
        <end position="1204"/>
    </location>
</feature>
<dbReference type="PRINTS" id="PR01788">
    <property type="entry name" value="PROSTANOIDR"/>
</dbReference>